<proteinExistence type="predicted"/>
<dbReference type="Proteomes" id="UP000031014">
    <property type="component" value="Unassembled WGS sequence"/>
</dbReference>
<name>A0A0A8X0B7_MESS1</name>
<dbReference type="InterPro" id="IPR016181">
    <property type="entry name" value="Acyl_CoA_acyltransferase"/>
</dbReference>
<dbReference type="RefSeq" id="WP_041964622.1">
    <property type="nucleotide sequence ID" value="NZ_BASE01000017.1"/>
</dbReference>
<evidence type="ECO:0000313" key="2">
    <source>
        <dbReference type="Proteomes" id="UP000031014"/>
    </source>
</evidence>
<sequence>MTWKIRSANLEDLPKLEAFLTEAGVSPEGLNDSIQNFSLMESQQGELKACLGVEPVDKAGLLRSFVVSPQIGQPDLMLLFKRAFLTAKTQDLDELYLVTNKMSAVSFFSSLGFELVNQSELPDSLLEKSHLKQVLTVDNSAIMKIIL</sequence>
<dbReference type="EMBL" id="BASE01000017">
    <property type="protein sequence ID" value="GAM12699.1"/>
    <property type="molecule type" value="Genomic_DNA"/>
</dbReference>
<keyword evidence="2" id="KW-1185">Reference proteome</keyword>
<dbReference type="SUPFAM" id="SSF55729">
    <property type="entry name" value="Acyl-CoA N-acyltransferases (Nat)"/>
    <property type="match status" value="1"/>
</dbReference>
<evidence type="ECO:0000313" key="1">
    <source>
        <dbReference type="EMBL" id="GAM12699.1"/>
    </source>
</evidence>
<reference evidence="1 2" key="1">
    <citation type="submission" date="2013-06" db="EMBL/GenBank/DDBJ databases">
        <title>Whole genome shotgun sequence of Bacillus selenatarsenatis SF-1.</title>
        <authorList>
            <person name="Kuroda M."/>
            <person name="Sei K."/>
            <person name="Yamashita M."/>
            <person name="Ike M."/>
        </authorList>
    </citation>
    <scope>NUCLEOTIDE SEQUENCE [LARGE SCALE GENOMIC DNA]</scope>
    <source>
        <strain evidence="1 2">SF-1</strain>
    </source>
</reference>
<dbReference type="STRING" id="1321606.SAMD00020551_0834"/>
<accession>A0A0A8X0B7</accession>
<dbReference type="AlphaFoldDB" id="A0A0A8X0B7"/>
<gene>
    <name evidence="1" type="ORF">SAMD00020551_0834</name>
</gene>
<comment type="caution">
    <text evidence="1">The sequence shown here is derived from an EMBL/GenBank/DDBJ whole genome shotgun (WGS) entry which is preliminary data.</text>
</comment>
<dbReference type="Gene3D" id="3.40.630.30">
    <property type="match status" value="1"/>
</dbReference>
<organism evidence="1 2">
    <name type="scientific">Mesobacillus selenatarsenatis (strain DSM 18680 / JCM 14380 / FERM P-15431 / SF-1)</name>
    <dbReference type="NCBI Taxonomy" id="1321606"/>
    <lineage>
        <taxon>Bacteria</taxon>
        <taxon>Bacillati</taxon>
        <taxon>Bacillota</taxon>
        <taxon>Bacilli</taxon>
        <taxon>Bacillales</taxon>
        <taxon>Bacillaceae</taxon>
        <taxon>Mesobacillus</taxon>
    </lineage>
</organism>
<protein>
    <submittedName>
        <fullName evidence="1">Uncharacterized protein</fullName>
    </submittedName>
</protein>
<dbReference type="OrthoDB" id="2678531at2"/>